<sequence length="341" mass="39326">MVLVISIVIILVFLFSDENNAKNGFERNIKALDFSVIKTIDLPSKSLLFSQNFGDSYYLQDYSNPVFLFSIDNNLSKLRSVNLKLPLLNIKNGGNIAFIDTSIYVTDGLNNVLDIYYLGTARNKHTRLTNKWLDQLNPLSPRTLVAREVVIQNNAPKRRITKIEISKPHLSTIFELDEKADEYFSNDGLLKYDKSSSKLIYTHFYKGEFLCLDTNLQIIYRGKTIDTIRTAKMKLARTIKEEGQKVNTKVTQANPPKIVNRNYTISKGFIFIMSGLKSDNEDYYGFRNNQIIDVYKLSTGKYIYSFYLPKYKGYKLRDIRITGVKILGLYDKVLVIYTLKK</sequence>
<dbReference type="EMBL" id="QKLU01000003">
    <property type="protein sequence ID" value="PYF74565.1"/>
    <property type="molecule type" value="Genomic_DNA"/>
</dbReference>
<keyword evidence="2" id="KW-1185">Reference proteome</keyword>
<reference evidence="1 2" key="1">
    <citation type="submission" date="2018-06" db="EMBL/GenBank/DDBJ databases">
        <title>Genomic Encyclopedia of Archaeal and Bacterial Type Strains, Phase II (KMG-II): from individual species to whole genera.</title>
        <authorList>
            <person name="Goeker M."/>
        </authorList>
    </citation>
    <scope>NUCLEOTIDE SEQUENCE [LARGE SCALE GENOMIC DNA]</scope>
    <source>
        <strain evidence="1 2">DSM 27372</strain>
    </source>
</reference>
<evidence type="ECO:0000313" key="2">
    <source>
        <dbReference type="Proteomes" id="UP000248198"/>
    </source>
</evidence>
<protein>
    <recommendedName>
        <fullName evidence="3">TolB-like protein</fullName>
    </recommendedName>
</protein>
<proteinExistence type="predicted"/>
<evidence type="ECO:0000313" key="1">
    <source>
        <dbReference type="EMBL" id="PYF74565.1"/>
    </source>
</evidence>
<gene>
    <name evidence="1" type="ORF">B0O44_10310</name>
</gene>
<accession>A0A318UKP9</accession>
<evidence type="ECO:0008006" key="3">
    <source>
        <dbReference type="Google" id="ProtNLM"/>
    </source>
</evidence>
<dbReference type="AlphaFoldDB" id="A0A318UKP9"/>
<comment type="caution">
    <text evidence="1">The sequence shown here is derived from an EMBL/GenBank/DDBJ whole genome shotgun (WGS) entry which is preliminary data.</text>
</comment>
<name>A0A318UKP9_9SPHI</name>
<organism evidence="1 2">
    <name type="scientific">Pedobacter nutrimenti</name>
    <dbReference type="NCBI Taxonomy" id="1241337"/>
    <lineage>
        <taxon>Bacteria</taxon>
        <taxon>Pseudomonadati</taxon>
        <taxon>Bacteroidota</taxon>
        <taxon>Sphingobacteriia</taxon>
        <taxon>Sphingobacteriales</taxon>
        <taxon>Sphingobacteriaceae</taxon>
        <taxon>Pedobacter</taxon>
    </lineage>
</organism>
<dbReference type="Proteomes" id="UP000248198">
    <property type="component" value="Unassembled WGS sequence"/>
</dbReference>